<feature type="active site" description="Proton donor" evidence="4">
    <location>
        <position position="110"/>
    </location>
</feature>
<reference evidence="6" key="1">
    <citation type="submission" date="2022-11" db="EMBL/GenBank/DDBJ databases">
        <title>Lacrimispora xylanolytica sy1, complete genome.</title>
        <authorList>
            <person name="Choi S."/>
        </authorList>
    </citation>
    <scope>NUCLEOTIDE SEQUENCE</scope>
    <source>
        <strain evidence="6">Sy1</strain>
    </source>
</reference>
<evidence type="ECO:0000313" key="6">
    <source>
        <dbReference type="EMBL" id="WAJ22446.1"/>
    </source>
</evidence>
<dbReference type="InterPro" id="IPR002376">
    <property type="entry name" value="Formyl_transf_N"/>
</dbReference>
<dbReference type="InterPro" id="IPR004607">
    <property type="entry name" value="GART"/>
</dbReference>
<comment type="function">
    <text evidence="4">Catalyzes the transfer of a formyl group from 10-formyltetrahydrofolate to 5-phospho-ribosyl-glycinamide (GAR), producing 5-phospho-ribosyl-N-formylglycinamide (FGAR) and tetrahydrofolate.</text>
</comment>
<proteinExistence type="inferred from homology"/>
<dbReference type="PANTHER" id="PTHR43369:SF2">
    <property type="entry name" value="PHOSPHORIBOSYLGLYCINAMIDE FORMYLTRANSFERASE"/>
    <property type="match status" value="1"/>
</dbReference>
<gene>
    <name evidence="4 6" type="primary">purN</name>
    <name evidence="6" type="ORF">OW255_12760</name>
</gene>
<keyword evidence="2 4" id="KW-0808">Transferase</keyword>
<dbReference type="SUPFAM" id="SSF53328">
    <property type="entry name" value="Formyltransferase"/>
    <property type="match status" value="1"/>
</dbReference>
<dbReference type="GO" id="GO:0004644">
    <property type="term" value="F:phosphoribosylglycinamide formyltransferase activity"/>
    <property type="evidence" value="ECO:0007669"/>
    <property type="project" value="UniProtKB-EC"/>
</dbReference>
<dbReference type="Pfam" id="PF00551">
    <property type="entry name" value="Formyl_trans_N"/>
    <property type="match status" value="1"/>
</dbReference>
<dbReference type="HAMAP" id="MF_01930">
    <property type="entry name" value="PurN"/>
    <property type="match status" value="1"/>
</dbReference>
<feature type="site" description="Raises pKa of active site His" evidence="4">
    <location>
        <position position="151"/>
    </location>
</feature>
<evidence type="ECO:0000259" key="5">
    <source>
        <dbReference type="Pfam" id="PF00551"/>
    </source>
</evidence>
<accession>A0ABY7AA88</accession>
<organism evidence="6 7">
    <name type="scientific">Lacrimispora xylanolytica</name>
    <dbReference type="NCBI Taxonomy" id="29375"/>
    <lineage>
        <taxon>Bacteria</taxon>
        <taxon>Bacillati</taxon>
        <taxon>Bacillota</taxon>
        <taxon>Clostridia</taxon>
        <taxon>Lachnospirales</taxon>
        <taxon>Lachnospiraceae</taxon>
        <taxon>Lacrimispora</taxon>
    </lineage>
</organism>
<comment type="pathway">
    <text evidence="1 4">Purine metabolism; IMP biosynthesis via de novo pathway; N(2)-formyl-N(1)-(5-phospho-D-ribosyl)glycinamide from N(1)-(5-phospho-D-ribosyl)glycinamide (10-formyl THF route): step 1/1.</text>
</comment>
<feature type="binding site" evidence="4">
    <location>
        <begin position="12"/>
        <end position="14"/>
    </location>
    <ligand>
        <name>N(1)-(5-phospho-beta-D-ribosyl)glycinamide</name>
        <dbReference type="ChEBI" id="CHEBI:143788"/>
    </ligand>
</feature>
<evidence type="ECO:0000256" key="1">
    <source>
        <dbReference type="ARBA" id="ARBA00005054"/>
    </source>
</evidence>
<dbReference type="NCBIfam" id="TIGR00639">
    <property type="entry name" value="PurN"/>
    <property type="match status" value="1"/>
</dbReference>
<sequence>MLRIGVLVSGGGTNLQAVLDAIEEGAITNAEVNVVISNNKNAYALKRAGERGIDAVCISPKDFDSREEFYHALLEKTDEYRLDLIVLAGFLVAIPEAMIKKYRNRIINVHPSLIPAFCGVGYYGLKVHEAALERGVKITGATVHYVDEGTDTGPIILQKAVEVHKGDTPKELQQRVMEEAEWVILPKAIHMIANGQEEIG</sequence>
<name>A0ABY7AA88_9FIRM</name>
<evidence type="ECO:0000256" key="4">
    <source>
        <dbReference type="HAMAP-Rule" id="MF_01930"/>
    </source>
</evidence>
<dbReference type="Proteomes" id="UP001163115">
    <property type="component" value="Chromosome"/>
</dbReference>
<feature type="domain" description="Formyl transferase N-terminal" evidence="5">
    <location>
        <begin position="3"/>
        <end position="184"/>
    </location>
</feature>
<dbReference type="InterPro" id="IPR036477">
    <property type="entry name" value="Formyl_transf_N_sf"/>
</dbReference>
<comment type="caution">
    <text evidence="4">Lacks conserved residue(s) required for the propagation of feature annotation.</text>
</comment>
<comment type="catalytic activity">
    <reaction evidence="4">
        <text>N(1)-(5-phospho-beta-D-ribosyl)glycinamide + (6R)-10-formyltetrahydrofolate = N(2)-formyl-N(1)-(5-phospho-beta-D-ribosyl)glycinamide + (6S)-5,6,7,8-tetrahydrofolate + H(+)</text>
        <dbReference type="Rhea" id="RHEA:15053"/>
        <dbReference type="ChEBI" id="CHEBI:15378"/>
        <dbReference type="ChEBI" id="CHEBI:57453"/>
        <dbReference type="ChEBI" id="CHEBI:143788"/>
        <dbReference type="ChEBI" id="CHEBI:147286"/>
        <dbReference type="ChEBI" id="CHEBI:195366"/>
        <dbReference type="EC" id="2.1.2.2"/>
    </reaction>
</comment>
<dbReference type="Gene3D" id="3.40.50.170">
    <property type="entry name" value="Formyl transferase, N-terminal domain"/>
    <property type="match status" value="1"/>
</dbReference>
<comment type="similarity">
    <text evidence="4">Belongs to the GART family.</text>
</comment>
<evidence type="ECO:0000256" key="3">
    <source>
        <dbReference type="ARBA" id="ARBA00022755"/>
    </source>
</evidence>
<feature type="binding site" evidence="4">
    <location>
        <position position="66"/>
    </location>
    <ligand>
        <name>(6R)-10-formyltetrahydrofolate</name>
        <dbReference type="ChEBI" id="CHEBI:195366"/>
    </ligand>
</feature>
<evidence type="ECO:0000256" key="2">
    <source>
        <dbReference type="ARBA" id="ARBA00022679"/>
    </source>
</evidence>
<feature type="binding site" evidence="4">
    <location>
        <position position="108"/>
    </location>
    <ligand>
        <name>(6R)-10-formyltetrahydrofolate</name>
        <dbReference type="ChEBI" id="CHEBI:195366"/>
    </ligand>
</feature>
<dbReference type="EMBL" id="CP113524">
    <property type="protein sequence ID" value="WAJ22446.1"/>
    <property type="molecule type" value="Genomic_DNA"/>
</dbReference>
<dbReference type="CDD" id="cd08645">
    <property type="entry name" value="FMT_core_GART"/>
    <property type="match status" value="1"/>
</dbReference>
<keyword evidence="3 4" id="KW-0658">Purine biosynthesis</keyword>
<keyword evidence="7" id="KW-1185">Reference proteome</keyword>
<evidence type="ECO:0000313" key="7">
    <source>
        <dbReference type="Proteomes" id="UP001163115"/>
    </source>
</evidence>
<dbReference type="EC" id="2.1.2.2" evidence="4"/>
<protein>
    <recommendedName>
        <fullName evidence="4">Phosphoribosylglycinamide formyltransferase</fullName>
        <ecNumber evidence="4">2.1.2.2</ecNumber>
    </recommendedName>
    <alternativeName>
        <fullName evidence="4">5'-phosphoribosylglycinamide transformylase</fullName>
    </alternativeName>
    <alternativeName>
        <fullName evidence="4">GAR transformylase</fullName>
        <shortName evidence="4">GART</shortName>
    </alternativeName>
</protein>
<dbReference type="PANTHER" id="PTHR43369">
    <property type="entry name" value="PHOSPHORIBOSYLGLYCINAMIDE FORMYLTRANSFERASE"/>
    <property type="match status" value="1"/>
</dbReference>
<dbReference type="RefSeq" id="WP_268114306.1">
    <property type="nucleotide sequence ID" value="NZ_CP113524.1"/>
</dbReference>